<dbReference type="PANTHER" id="PTHR43384">
    <property type="entry name" value="SEPTUM SITE-DETERMINING PROTEIN MIND HOMOLOG, CHLOROPLASTIC-RELATED"/>
    <property type="match status" value="1"/>
</dbReference>
<sequence length="354" mass="35664">MTTTTGVLALLSDPSLRDDVDRVAAAAGVTVVHAGEPSGRKAWTAAAAVLLDTPSALRCAQRALPRRGRVVLVGRAEPQAGDWQAAISVGAQHVLTLPGQDRALIAELADAAESRRGDARRGTAIAVMAGRGGAGATLFAAALAHVAPDALLVDADPWSGGIDMVLGGEAEPGLRWSDLSLEGGRLNFQALREALPHSSGVTVLSSGRAGTEIDAAALAAVVDAGCRGGATVICDVPRRPTAAVEAALDAADLVVLMVTADVRACAAAAAVVPWLTGLNPNVGAVVRGPSPGGLAPREVARAAGLPLLAAMRPQPGVAERLEQGALRLSRRSPLAVAAGRVLAVLHHHPAAEAA</sequence>
<accession>A0ABT4PP19</accession>
<dbReference type="InterPro" id="IPR050625">
    <property type="entry name" value="ParA/MinD_ATPase"/>
</dbReference>
<dbReference type="PANTHER" id="PTHR43384:SF11">
    <property type="entry name" value="SEPTUM SITE DETERMINING PROTEIN"/>
    <property type="match status" value="1"/>
</dbReference>
<dbReference type="InterPro" id="IPR022521">
    <property type="entry name" value="Rv3660c"/>
</dbReference>
<dbReference type="Gene3D" id="3.40.50.300">
    <property type="entry name" value="P-loop containing nucleotide triphosphate hydrolases"/>
    <property type="match status" value="1"/>
</dbReference>
<comment type="caution">
    <text evidence="2">The sequence shown here is derived from an EMBL/GenBank/DDBJ whole genome shotgun (WGS) entry which is preliminary data.</text>
</comment>
<name>A0ABT4PP19_9MYCO</name>
<protein>
    <submittedName>
        <fullName evidence="2">CpaE-like family protein</fullName>
    </submittedName>
</protein>
<dbReference type="EMBL" id="JAPZPY010000001">
    <property type="protein sequence ID" value="MCZ8378303.1"/>
    <property type="molecule type" value="Genomic_DNA"/>
</dbReference>
<dbReference type="Pfam" id="PF26563">
    <property type="entry name" value="Rv3660c_N"/>
    <property type="match status" value="1"/>
</dbReference>
<dbReference type="InterPro" id="IPR027417">
    <property type="entry name" value="P-loop_NTPase"/>
</dbReference>
<evidence type="ECO:0000259" key="1">
    <source>
        <dbReference type="Pfam" id="PF26563"/>
    </source>
</evidence>
<feature type="domain" description="Rv3660c-like CheY-like N-terminal" evidence="1">
    <location>
        <begin position="11"/>
        <end position="116"/>
    </location>
</feature>
<gene>
    <name evidence="2" type="ORF">O6P37_05455</name>
</gene>
<evidence type="ECO:0000313" key="3">
    <source>
        <dbReference type="Proteomes" id="UP001142153"/>
    </source>
</evidence>
<organism evidence="2 3">
    <name type="scientific">Mycobacterium hippophais</name>
    <dbReference type="NCBI Taxonomy" id="3016340"/>
    <lineage>
        <taxon>Bacteria</taxon>
        <taxon>Bacillati</taxon>
        <taxon>Actinomycetota</taxon>
        <taxon>Actinomycetes</taxon>
        <taxon>Mycobacteriales</taxon>
        <taxon>Mycobacteriaceae</taxon>
        <taxon>Mycobacterium</taxon>
    </lineage>
</organism>
<dbReference type="Proteomes" id="UP001142153">
    <property type="component" value="Unassembled WGS sequence"/>
</dbReference>
<dbReference type="SUPFAM" id="SSF52540">
    <property type="entry name" value="P-loop containing nucleoside triphosphate hydrolases"/>
    <property type="match status" value="1"/>
</dbReference>
<dbReference type="NCBIfam" id="TIGR03815">
    <property type="entry name" value="CpaE_hom_Actino"/>
    <property type="match status" value="1"/>
</dbReference>
<evidence type="ECO:0000313" key="2">
    <source>
        <dbReference type="EMBL" id="MCZ8378303.1"/>
    </source>
</evidence>
<proteinExistence type="predicted"/>
<reference evidence="2" key="1">
    <citation type="submission" date="2022-12" db="EMBL/GenBank/DDBJ databases">
        <authorList>
            <person name="Deng Y."/>
            <person name="Zhang Y.-Q."/>
        </authorList>
    </citation>
    <scope>NUCLEOTIDE SEQUENCE</scope>
    <source>
        <strain evidence="2">CPCC 205372</strain>
    </source>
</reference>
<dbReference type="InterPro" id="IPR059050">
    <property type="entry name" value="Rv3660c_N"/>
</dbReference>
<dbReference type="RefSeq" id="WP_269893069.1">
    <property type="nucleotide sequence ID" value="NZ_JAPZPY010000001.1"/>
</dbReference>
<keyword evidence="3" id="KW-1185">Reference proteome</keyword>